<evidence type="ECO:0000259" key="2">
    <source>
        <dbReference type="Pfam" id="PF15495"/>
    </source>
</evidence>
<dbReference type="RefSeq" id="WP_136009095.1">
    <property type="nucleotide sequence ID" value="NZ_SRYZ01000003.1"/>
</dbReference>
<feature type="compositionally biased region" description="Polar residues" evidence="1">
    <location>
        <begin position="58"/>
        <end position="77"/>
    </location>
</feature>
<protein>
    <recommendedName>
        <fullName evidence="2">Minor fimbrium subunit Mfa1 C-terminal domain-containing protein</fullName>
    </recommendedName>
</protein>
<dbReference type="Gene3D" id="2.60.40.3690">
    <property type="match status" value="2"/>
</dbReference>
<accession>A0A4S2B5G9</accession>
<dbReference type="InterPro" id="IPR047786">
    <property type="entry name" value="Mfa1_fim"/>
</dbReference>
<evidence type="ECO:0000256" key="1">
    <source>
        <dbReference type="SAM" id="MobiDB-lite"/>
    </source>
</evidence>
<dbReference type="GO" id="GO:0009418">
    <property type="term" value="C:pilus shaft"/>
    <property type="evidence" value="ECO:0007669"/>
    <property type="project" value="InterPro"/>
</dbReference>
<evidence type="ECO:0000313" key="3">
    <source>
        <dbReference type="EMBL" id="TGY09171.1"/>
    </source>
</evidence>
<sequence length="644" mass="72852">MTKSKRNIFFISILVIFIIAGCGNPTDKKAGVKTDVKPEKSKDVVYVNVQVQLPTANINADNENNKADSNGSTGNTATKEHENRVNSILLVLADKDDKFIACGEQVSLTALNKAKGTIGTVQKIDKAALAAYYKPDGMLDEGKDRIHIYAFCNPTNELRDLFKEHFMLKEWIHKTENITEDANGNIIRGETVWGGKDHQHGFLMSTADRASIEKNIPRKMEHWEKHTQKNTPFNFSGTNRQGPEQKEINNKGNIWVERAVARIDFKDGSRNGDQTYVLGNDEANATLKVKLTKMALVNMSRDFYYLRRVSDDGTNADALICGTEYRHGPQTNYVVDTDAAIKKGITRNIDKGYPFKDYFNFCLGNYEGGNWHIDATARSQWYTSLISKVIKNNGKDYHTWRYVTENTIPGIEMQQNGITTGIVLKGQIMATDKASRKLQDAIANAKGNPAKDPILYFYANTLYVTWEEVREKAFLTEETGTFYKAVFGNTPKNRLAIKSNGQAAVYSADKTSPDYLWQKWHEQNIDNKTLQADFRKAAKKAQFTLYQSSTDDYDAAGYYCYYFCWSRHNDNRNNNVTGPMEFAIVRNNIYKLSVTGINRLGHPRISENDPTPITPDTPDEKDSHYLTLSVEVTPWRGALTTRPD</sequence>
<comment type="caution">
    <text evidence="3">The sequence shown here is derived from an EMBL/GenBank/DDBJ whole genome shotgun (WGS) entry which is preliminary data.</text>
</comment>
<proteinExistence type="predicted"/>
<dbReference type="AlphaFoldDB" id="A0A4S2B5G9"/>
<feature type="region of interest" description="Disordered" evidence="1">
    <location>
        <begin position="58"/>
        <end position="79"/>
    </location>
</feature>
<dbReference type="Pfam" id="PF15495">
    <property type="entry name" value="Fimbrillin_C"/>
    <property type="match status" value="1"/>
</dbReference>
<keyword evidence="4" id="KW-1185">Reference proteome</keyword>
<dbReference type="InterPro" id="IPR029140">
    <property type="entry name" value="Mfa1_C"/>
</dbReference>
<dbReference type="PROSITE" id="PS51257">
    <property type="entry name" value="PROKAR_LIPOPROTEIN"/>
    <property type="match status" value="1"/>
</dbReference>
<organism evidence="3 4">
    <name type="scientific">Bacteroides muris</name>
    <name type="common">ex Afrizal et al. 2022</name>
    <dbReference type="NCBI Taxonomy" id="2516960"/>
    <lineage>
        <taxon>Bacteria</taxon>
        <taxon>Pseudomonadati</taxon>
        <taxon>Bacteroidota</taxon>
        <taxon>Bacteroidia</taxon>
        <taxon>Bacteroidales</taxon>
        <taxon>Bacteroidaceae</taxon>
        <taxon>Bacteroides</taxon>
    </lineage>
</organism>
<reference evidence="3 4" key="1">
    <citation type="submission" date="2019-04" db="EMBL/GenBank/DDBJ databases">
        <title>Microbes associate with the intestines of laboratory mice.</title>
        <authorList>
            <person name="Navarre W."/>
            <person name="Wong E."/>
            <person name="Huang K."/>
            <person name="Tropini C."/>
            <person name="Ng K."/>
            <person name="Yu B."/>
        </authorList>
    </citation>
    <scope>NUCLEOTIDE SEQUENCE [LARGE SCALE GENOMIC DNA]</scope>
    <source>
        <strain evidence="3 4">NM69_E16B</strain>
    </source>
</reference>
<dbReference type="NCBIfam" id="NF038041">
    <property type="entry name" value="fim_Mfa1_fam"/>
    <property type="match status" value="1"/>
</dbReference>
<feature type="domain" description="Minor fimbrium subunit Mfa1 C-terminal" evidence="2">
    <location>
        <begin position="559"/>
        <end position="636"/>
    </location>
</feature>
<evidence type="ECO:0000313" key="4">
    <source>
        <dbReference type="Proteomes" id="UP000310532"/>
    </source>
</evidence>
<feature type="region of interest" description="Disordered" evidence="1">
    <location>
        <begin position="601"/>
        <end position="620"/>
    </location>
</feature>
<gene>
    <name evidence="3" type="ORF">E5355_02820</name>
</gene>
<dbReference type="EMBL" id="SRYZ01000003">
    <property type="protein sequence ID" value="TGY09171.1"/>
    <property type="molecule type" value="Genomic_DNA"/>
</dbReference>
<dbReference type="Proteomes" id="UP000310532">
    <property type="component" value="Unassembled WGS sequence"/>
</dbReference>
<name>A0A4S2B5G9_9BACE</name>